<accession>F4RQV6</accession>
<dbReference type="GeneID" id="18934792"/>
<name>F4RQV6_MELLP</name>
<gene>
    <name evidence="1" type="ORF">MELLADRAFT_88181</name>
</gene>
<keyword evidence="2" id="KW-1185">Reference proteome</keyword>
<evidence type="ECO:0000313" key="2">
    <source>
        <dbReference type="Proteomes" id="UP000001072"/>
    </source>
</evidence>
<dbReference type="STRING" id="747676.F4RQV6"/>
<organism evidence="2">
    <name type="scientific">Melampsora larici-populina (strain 98AG31 / pathotype 3-4-7)</name>
    <name type="common">Poplar leaf rust fungus</name>
    <dbReference type="NCBI Taxonomy" id="747676"/>
    <lineage>
        <taxon>Eukaryota</taxon>
        <taxon>Fungi</taxon>
        <taxon>Dikarya</taxon>
        <taxon>Basidiomycota</taxon>
        <taxon>Pucciniomycotina</taxon>
        <taxon>Pucciniomycetes</taxon>
        <taxon>Pucciniales</taxon>
        <taxon>Melampsoraceae</taxon>
        <taxon>Melampsora</taxon>
    </lineage>
</organism>
<dbReference type="HOGENOM" id="CLU_319594_0_0_1"/>
<sequence length="909" mass="104042">MKPTWKWTHPHKIIASQPNQINLPISGPSALPSPHSACILPLPIDQRRRKTPLLGTSAGFSLHLLNNRSHQDSGKLERNYSKALHMQSASCYAISDLIQEGESSKRPSFRTPTIPIEQQSSVTSTYETAKPAFFDRATPPHLLQSKKKPWADGPITESAQDLTTAISNGDFELAVSCFERLSPRRKSKLATRVYNSLFNLAAYDGSCSAVSRDVRISKIEGLFNSFGRKFSHDQVIRQLEVSIHAAAFRLRDSAESDLVTVDSNPQTQLIDAQNHISEIICRLPKLDDVTNTTSDDLAHAIPFRVLGLYARFLALFHQPGQPLKMMRKIYYAYLIGRRRACDSNEDPNASSFPDSAGIETGTMIMIILRNKIHHRMSGLKLAIRMISKGDLYPDQDFLSRLLRRMYLSKSEWDSVIHLQSNLDHPMAARWLHQQIALVESQNGRMQRASDLAHQALYQKSNQPLNLAIFTHAIQAIIDRRHSVDLPEEDIDFDLQEALKMRENMLDNGFVPASELDDIMLRAIYQSAKNITHHQKRSKFLQTSILSLFPRDKMVRMFCPDAKKKIESHPGKSVEAFRLMRWLMRWNELDLALIVFQSMSRYGYITSLGALPTLNLKRLLDQALLTHPELGAELYQHISSSGYDSSGIFFKALETKAIQMADVSLIGHLLKITEERQNERIYPAQITRMIERLARRRPTPGNVEKTMKLFRLVWNRWKSELEITVFERILNQLQKMKPIKLQTRSELRPLLESTVACLSYSGLCPKEAGKLKDRFMEYMADTTRITDDDDDDDSVIDEELLERKWISQLDSSSLQSEMATELYEKLLVYDIQAAKESLQKAIELDILIPAHNVGILLNILVDEKRFDEAIGLDRLWRGMSWKFKVLERGDDRLIIEAMDRIERQSVWPRS</sequence>
<dbReference type="KEGG" id="mlr:MELLADRAFT_88181"/>
<dbReference type="EMBL" id="GL883114">
    <property type="protein sequence ID" value="EGG05108.1"/>
    <property type="molecule type" value="Genomic_DNA"/>
</dbReference>
<dbReference type="InParanoid" id="F4RQV6"/>
<dbReference type="RefSeq" id="XP_007411473.1">
    <property type="nucleotide sequence ID" value="XM_007411411.1"/>
</dbReference>
<proteinExistence type="predicted"/>
<reference evidence="2" key="1">
    <citation type="journal article" date="2011" name="Proc. Natl. Acad. Sci. U.S.A.">
        <title>Obligate biotrophy features unraveled by the genomic analysis of rust fungi.</title>
        <authorList>
            <person name="Duplessis S."/>
            <person name="Cuomo C.A."/>
            <person name="Lin Y.-C."/>
            <person name="Aerts A."/>
            <person name="Tisserant E."/>
            <person name="Veneault-Fourrey C."/>
            <person name="Joly D.L."/>
            <person name="Hacquard S."/>
            <person name="Amselem J."/>
            <person name="Cantarel B.L."/>
            <person name="Chiu R."/>
            <person name="Coutinho P.M."/>
            <person name="Feau N."/>
            <person name="Field M."/>
            <person name="Frey P."/>
            <person name="Gelhaye E."/>
            <person name="Goldberg J."/>
            <person name="Grabherr M.G."/>
            <person name="Kodira C.D."/>
            <person name="Kohler A."/>
            <person name="Kuees U."/>
            <person name="Lindquist E.A."/>
            <person name="Lucas S.M."/>
            <person name="Mago R."/>
            <person name="Mauceli E."/>
            <person name="Morin E."/>
            <person name="Murat C."/>
            <person name="Pangilinan J.L."/>
            <person name="Park R."/>
            <person name="Pearson M."/>
            <person name="Quesneville H."/>
            <person name="Rouhier N."/>
            <person name="Sakthikumar S."/>
            <person name="Salamov A.A."/>
            <person name="Schmutz J."/>
            <person name="Selles B."/>
            <person name="Shapiro H."/>
            <person name="Tanguay P."/>
            <person name="Tuskan G.A."/>
            <person name="Henrissat B."/>
            <person name="Van de Peer Y."/>
            <person name="Rouze P."/>
            <person name="Ellis J.G."/>
            <person name="Dodds P.N."/>
            <person name="Schein J.E."/>
            <person name="Zhong S."/>
            <person name="Hamelin R.C."/>
            <person name="Grigoriev I.V."/>
            <person name="Szabo L.J."/>
            <person name="Martin F."/>
        </authorList>
    </citation>
    <scope>NUCLEOTIDE SEQUENCE [LARGE SCALE GENOMIC DNA]</scope>
    <source>
        <strain evidence="2">98AG31 / pathotype 3-4-7</strain>
    </source>
</reference>
<evidence type="ECO:0000313" key="1">
    <source>
        <dbReference type="EMBL" id="EGG05108.1"/>
    </source>
</evidence>
<protein>
    <submittedName>
        <fullName evidence="1">Uncharacterized protein</fullName>
    </submittedName>
</protein>
<dbReference type="Proteomes" id="UP000001072">
    <property type="component" value="Unassembled WGS sequence"/>
</dbReference>
<dbReference type="AlphaFoldDB" id="F4RQV6"/>
<dbReference type="OrthoDB" id="2502295at2759"/>
<dbReference type="VEuPathDB" id="FungiDB:MELLADRAFT_88181"/>